<dbReference type="AlphaFoldDB" id="A0A2K1IJV0"/>
<keyword evidence="3" id="KW-1185">Reference proteome</keyword>
<accession>A0A2K1IJV0</accession>
<dbReference type="InParanoid" id="A0A2K1IJV0"/>
<reference evidence="2" key="3">
    <citation type="submission" date="2020-12" db="UniProtKB">
        <authorList>
            <consortium name="EnsemblPlants"/>
        </authorList>
    </citation>
    <scope>IDENTIFICATION</scope>
</reference>
<dbReference type="Proteomes" id="UP000006727">
    <property type="component" value="Chromosome 23"/>
</dbReference>
<dbReference type="Gramene" id="Pp3c23_18140V3.1">
    <property type="protein sequence ID" value="Pp3c23_18140V3.1"/>
    <property type="gene ID" value="Pp3c23_18140"/>
</dbReference>
<protein>
    <submittedName>
        <fullName evidence="1 2">Uncharacterized protein</fullName>
    </submittedName>
</protein>
<sequence length="110" mass="12639">MAENHAEIDDNFMQKNGLLLSKAIASWNADFYVKIDAKMDLELFTSLKLFETLLMTGTRYYGKHAIQPPRQTKSKCGLHEMWDSSKQSESFVPSACRLSSLWSLEINRAY</sequence>
<organism evidence="1">
    <name type="scientific">Physcomitrium patens</name>
    <name type="common">Spreading-leaved earth moss</name>
    <name type="synonym">Physcomitrella patens</name>
    <dbReference type="NCBI Taxonomy" id="3218"/>
    <lineage>
        <taxon>Eukaryota</taxon>
        <taxon>Viridiplantae</taxon>
        <taxon>Streptophyta</taxon>
        <taxon>Embryophyta</taxon>
        <taxon>Bryophyta</taxon>
        <taxon>Bryophytina</taxon>
        <taxon>Bryopsida</taxon>
        <taxon>Funariidae</taxon>
        <taxon>Funariales</taxon>
        <taxon>Funariaceae</taxon>
        <taxon>Physcomitrium</taxon>
    </lineage>
</organism>
<proteinExistence type="predicted"/>
<gene>
    <name evidence="1" type="ORF">PHYPA_028247</name>
</gene>
<evidence type="ECO:0000313" key="1">
    <source>
        <dbReference type="EMBL" id="PNR29553.1"/>
    </source>
</evidence>
<dbReference type="EnsemblPlants" id="Pp3c23_18140V3.1">
    <property type="protein sequence ID" value="Pp3c23_18140V3.1"/>
    <property type="gene ID" value="Pp3c23_18140"/>
</dbReference>
<reference evidence="1 3" key="1">
    <citation type="journal article" date="2008" name="Science">
        <title>The Physcomitrella genome reveals evolutionary insights into the conquest of land by plants.</title>
        <authorList>
            <person name="Rensing S."/>
            <person name="Lang D."/>
            <person name="Zimmer A."/>
            <person name="Terry A."/>
            <person name="Salamov A."/>
            <person name="Shapiro H."/>
            <person name="Nishiyama T."/>
            <person name="Perroud P.-F."/>
            <person name="Lindquist E."/>
            <person name="Kamisugi Y."/>
            <person name="Tanahashi T."/>
            <person name="Sakakibara K."/>
            <person name="Fujita T."/>
            <person name="Oishi K."/>
            <person name="Shin-I T."/>
            <person name="Kuroki Y."/>
            <person name="Toyoda A."/>
            <person name="Suzuki Y."/>
            <person name="Hashimoto A."/>
            <person name="Yamaguchi K."/>
            <person name="Sugano A."/>
            <person name="Kohara Y."/>
            <person name="Fujiyama A."/>
            <person name="Anterola A."/>
            <person name="Aoki S."/>
            <person name="Ashton N."/>
            <person name="Barbazuk W.B."/>
            <person name="Barker E."/>
            <person name="Bennetzen J."/>
            <person name="Bezanilla M."/>
            <person name="Blankenship R."/>
            <person name="Cho S.H."/>
            <person name="Dutcher S."/>
            <person name="Estelle M."/>
            <person name="Fawcett J.A."/>
            <person name="Gundlach H."/>
            <person name="Hanada K."/>
            <person name="Heyl A."/>
            <person name="Hicks K.A."/>
            <person name="Hugh J."/>
            <person name="Lohr M."/>
            <person name="Mayer K."/>
            <person name="Melkozernov A."/>
            <person name="Murata T."/>
            <person name="Nelson D."/>
            <person name="Pils B."/>
            <person name="Prigge M."/>
            <person name="Reiss B."/>
            <person name="Renner T."/>
            <person name="Rombauts S."/>
            <person name="Rushton P."/>
            <person name="Sanderfoot A."/>
            <person name="Schween G."/>
            <person name="Shiu S.-H."/>
            <person name="Stueber K."/>
            <person name="Theodoulou F.L."/>
            <person name="Tu H."/>
            <person name="Van de Peer Y."/>
            <person name="Verrier P.J."/>
            <person name="Waters E."/>
            <person name="Wood A."/>
            <person name="Yang L."/>
            <person name="Cove D."/>
            <person name="Cuming A."/>
            <person name="Hasebe M."/>
            <person name="Lucas S."/>
            <person name="Mishler D.B."/>
            <person name="Reski R."/>
            <person name="Grigoriev I."/>
            <person name="Quatrano R.S."/>
            <person name="Boore J.L."/>
        </authorList>
    </citation>
    <scope>NUCLEOTIDE SEQUENCE [LARGE SCALE GENOMIC DNA]</scope>
    <source>
        <strain evidence="2 3">cv. Gransden 2004</strain>
    </source>
</reference>
<dbReference type="EMBL" id="ABEU02000023">
    <property type="protein sequence ID" value="PNR29553.1"/>
    <property type="molecule type" value="Genomic_DNA"/>
</dbReference>
<evidence type="ECO:0000313" key="3">
    <source>
        <dbReference type="Proteomes" id="UP000006727"/>
    </source>
</evidence>
<reference evidence="1 3" key="2">
    <citation type="journal article" date="2018" name="Plant J.">
        <title>The Physcomitrella patens chromosome-scale assembly reveals moss genome structure and evolution.</title>
        <authorList>
            <person name="Lang D."/>
            <person name="Ullrich K.K."/>
            <person name="Murat F."/>
            <person name="Fuchs J."/>
            <person name="Jenkins J."/>
            <person name="Haas F.B."/>
            <person name="Piednoel M."/>
            <person name="Gundlach H."/>
            <person name="Van Bel M."/>
            <person name="Meyberg R."/>
            <person name="Vives C."/>
            <person name="Morata J."/>
            <person name="Symeonidi A."/>
            <person name="Hiss M."/>
            <person name="Muchero W."/>
            <person name="Kamisugi Y."/>
            <person name="Saleh O."/>
            <person name="Blanc G."/>
            <person name="Decker E.L."/>
            <person name="van Gessel N."/>
            <person name="Grimwood J."/>
            <person name="Hayes R.D."/>
            <person name="Graham S.W."/>
            <person name="Gunter L.E."/>
            <person name="McDaniel S.F."/>
            <person name="Hoernstein S.N.W."/>
            <person name="Larsson A."/>
            <person name="Li F.W."/>
            <person name="Perroud P.F."/>
            <person name="Phillips J."/>
            <person name="Ranjan P."/>
            <person name="Rokshar D.S."/>
            <person name="Rothfels C.J."/>
            <person name="Schneider L."/>
            <person name="Shu S."/>
            <person name="Stevenson D.W."/>
            <person name="Thummler F."/>
            <person name="Tillich M."/>
            <person name="Villarreal Aguilar J.C."/>
            <person name="Widiez T."/>
            <person name="Wong G.K."/>
            <person name="Wymore A."/>
            <person name="Zhang Y."/>
            <person name="Zimmer A.D."/>
            <person name="Quatrano R.S."/>
            <person name="Mayer K.F.X."/>
            <person name="Goodstein D."/>
            <person name="Casacuberta J.M."/>
            <person name="Vandepoele K."/>
            <person name="Reski R."/>
            <person name="Cuming A.C."/>
            <person name="Tuskan G.A."/>
            <person name="Maumus F."/>
            <person name="Salse J."/>
            <person name="Schmutz J."/>
            <person name="Rensing S.A."/>
        </authorList>
    </citation>
    <scope>NUCLEOTIDE SEQUENCE [LARGE SCALE GENOMIC DNA]</scope>
    <source>
        <strain evidence="2 3">cv. Gransden 2004</strain>
    </source>
</reference>
<name>A0A2K1IJV0_PHYPA</name>
<evidence type="ECO:0000313" key="2">
    <source>
        <dbReference type="EnsemblPlants" id="Pp3c23_18140V3.1"/>
    </source>
</evidence>
<dbReference type="PaxDb" id="3218-PP1S49_278V6.1"/>